<evidence type="ECO:0000313" key="1">
    <source>
        <dbReference type="EMBL" id="AAS97120.1"/>
    </source>
</evidence>
<name>Q728F5_NITV2</name>
<dbReference type="PaxDb" id="882-DVU_2648"/>
<dbReference type="Proteomes" id="UP000002194">
    <property type="component" value="Chromosome"/>
</dbReference>
<reference evidence="1 2" key="1">
    <citation type="journal article" date="2004" name="Nat. Biotechnol.">
        <title>The genome sequence of the anaerobic, sulfate-reducing bacterium Desulfovibrio vulgaris Hildenborough.</title>
        <authorList>
            <person name="Heidelberg J.F."/>
            <person name="Seshadri R."/>
            <person name="Haveman S.A."/>
            <person name="Hemme C.L."/>
            <person name="Paulsen I.T."/>
            <person name="Kolonay J.F."/>
            <person name="Eisen J.A."/>
            <person name="Ward N."/>
            <person name="Methe B."/>
            <person name="Brinkac L.M."/>
            <person name="Daugherty S.C."/>
            <person name="Deboy R.T."/>
            <person name="Dodson R.J."/>
            <person name="Durkin A.S."/>
            <person name="Madupu R."/>
            <person name="Nelson W.C."/>
            <person name="Sullivan S.A."/>
            <person name="Fouts D."/>
            <person name="Haft D.H."/>
            <person name="Selengut J."/>
            <person name="Peterson J.D."/>
            <person name="Davidsen T.M."/>
            <person name="Zafar N."/>
            <person name="Zhou L."/>
            <person name="Radune D."/>
            <person name="Dimitrov G."/>
            <person name="Hance M."/>
            <person name="Tran K."/>
            <person name="Khouri H."/>
            <person name="Gill J."/>
            <person name="Utterback T.R."/>
            <person name="Feldblyum T.V."/>
            <person name="Wall J.D."/>
            <person name="Voordouw G."/>
            <person name="Fraser C.M."/>
        </authorList>
    </citation>
    <scope>NUCLEOTIDE SEQUENCE [LARGE SCALE GENOMIC DNA]</scope>
    <source>
        <strain evidence="2">ATCC 29579 / DSM 644 / NCIMB 8303 / VKM B-1760 / Hildenborough</strain>
    </source>
</reference>
<dbReference type="AlphaFoldDB" id="Q728F5"/>
<proteinExistence type="predicted"/>
<dbReference type="STRING" id="882.DVU_2648"/>
<dbReference type="HOGENOM" id="CLU_2192815_0_0_7"/>
<evidence type="ECO:0000313" key="2">
    <source>
        <dbReference type="Proteomes" id="UP000002194"/>
    </source>
</evidence>
<gene>
    <name evidence="1" type="ordered locus">DVU_2648</name>
</gene>
<organism evidence="1 2">
    <name type="scientific">Nitratidesulfovibrio vulgaris (strain ATCC 29579 / DSM 644 / CCUG 34227 / NCIMB 8303 / VKM B-1760 / Hildenborough)</name>
    <name type="common">Desulfovibrio vulgaris</name>
    <dbReference type="NCBI Taxonomy" id="882"/>
    <lineage>
        <taxon>Bacteria</taxon>
        <taxon>Pseudomonadati</taxon>
        <taxon>Thermodesulfobacteriota</taxon>
        <taxon>Desulfovibrionia</taxon>
        <taxon>Desulfovibrionales</taxon>
        <taxon>Desulfovibrionaceae</taxon>
        <taxon>Nitratidesulfovibrio</taxon>
    </lineage>
</organism>
<dbReference type="EnsemblBacteria" id="AAS97120">
    <property type="protein sequence ID" value="AAS97120"/>
    <property type="gene ID" value="DVU_2648"/>
</dbReference>
<dbReference type="EMBL" id="AE017285">
    <property type="protein sequence ID" value="AAS97120.1"/>
    <property type="molecule type" value="Genomic_DNA"/>
</dbReference>
<accession>Q728F5</accession>
<keyword evidence="2" id="KW-1185">Reference proteome</keyword>
<protein>
    <submittedName>
        <fullName evidence="1">Uncharacterized protein</fullName>
    </submittedName>
</protein>
<dbReference type="KEGG" id="dvu:DVU_2648"/>
<sequence length="108" mass="12003">MLHKCQRKNFDAASARWHEPSRKGLVPDLGQCTDDTFRVVPAVFHCLCRRTTLDEAQGSVRSGRRGACHSVSMTSRLFLYDKVIWLSGPCHRELLASSHAPVLGLPTG</sequence>